<dbReference type="AlphaFoldDB" id="A0A8J2KXH5"/>
<dbReference type="InterPro" id="IPR051275">
    <property type="entry name" value="Cell_adhesion_signaling"/>
</dbReference>
<evidence type="ECO:0000256" key="3">
    <source>
        <dbReference type="ARBA" id="ARBA00023157"/>
    </source>
</evidence>
<dbReference type="GO" id="GO:0050839">
    <property type="term" value="F:cell adhesion molecule binding"/>
    <property type="evidence" value="ECO:0007669"/>
    <property type="project" value="TreeGrafter"/>
</dbReference>
<proteinExistence type="predicted"/>
<evidence type="ECO:0000313" key="8">
    <source>
        <dbReference type="Proteomes" id="UP000708208"/>
    </source>
</evidence>
<protein>
    <recommendedName>
        <fullName evidence="6">Ig-like domain-containing protein</fullName>
    </recommendedName>
</protein>
<gene>
    <name evidence="7" type="ORF">AFUS01_LOCUS31928</name>
</gene>
<dbReference type="GO" id="GO:0005911">
    <property type="term" value="C:cell-cell junction"/>
    <property type="evidence" value="ECO:0007669"/>
    <property type="project" value="TreeGrafter"/>
</dbReference>
<name>A0A8J2KXH5_9HEXA</name>
<keyword evidence="3" id="KW-1015">Disulfide bond</keyword>
<comment type="subcellular location">
    <subcellularLocation>
        <location evidence="1">Membrane</location>
        <topology evidence="1">Single-pass type I membrane protein</topology>
    </subcellularLocation>
</comment>
<dbReference type="GO" id="GO:0098609">
    <property type="term" value="P:cell-cell adhesion"/>
    <property type="evidence" value="ECO:0007669"/>
    <property type="project" value="TreeGrafter"/>
</dbReference>
<feature type="non-terminal residue" evidence="7">
    <location>
        <position position="1"/>
    </location>
</feature>
<dbReference type="Pfam" id="PF08205">
    <property type="entry name" value="C2-set_2"/>
    <property type="match status" value="1"/>
</dbReference>
<evidence type="ECO:0000256" key="1">
    <source>
        <dbReference type="ARBA" id="ARBA00004479"/>
    </source>
</evidence>
<evidence type="ECO:0000256" key="5">
    <source>
        <dbReference type="ARBA" id="ARBA00023319"/>
    </source>
</evidence>
<keyword evidence="2" id="KW-0472">Membrane</keyword>
<dbReference type="PROSITE" id="PS50835">
    <property type="entry name" value="IG_LIKE"/>
    <property type="match status" value="1"/>
</dbReference>
<feature type="non-terminal residue" evidence="7">
    <location>
        <position position="156"/>
    </location>
</feature>
<reference evidence="7" key="1">
    <citation type="submission" date="2021-06" db="EMBL/GenBank/DDBJ databases">
        <authorList>
            <person name="Hodson N. C."/>
            <person name="Mongue J. A."/>
            <person name="Jaron S. K."/>
        </authorList>
    </citation>
    <scope>NUCLEOTIDE SEQUENCE</scope>
</reference>
<evidence type="ECO:0000313" key="7">
    <source>
        <dbReference type="EMBL" id="CAG7821597.1"/>
    </source>
</evidence>
<feature type="domain" description="Ig-like" evidence="6">
    <location>
        <begin position="72"/>
        <end position="156"/>
    </location>
</feature>
<accession>A0A8J2KXH5</accession>
<evidence type="ECO:0000259" key="6">
    <source>
        <dbReference type="PROSITE" id="PS50835"/>
    </source>
</evidence>
<dbReference type="InterPro" id="IPR007110">
    <property type="entry name" value="Ig-like_dom"/>
</dbReference>
<dbReference type="CDD" id="cd00096">
    <property type="entry name" value="Ig"/>
    <property type="match status" value="1"/>
</dbReference>
<dbReference type="PANTHER" id="PTHR11640">
    <property type="entry name" value="NEPHRIN"/>
    <property type="match status" value="1"/>
</dbReference>
<dbReference type="EMBL" id="CAJVCH010516393">
    <property type="protein sequence ID" value="CAG7821597.1"/>
    <property type="molecule type" value="Genomic_DNA"/>
</dbReference>
<dbReference type="InterPro" id="IPR013162">
    <property type="entry name" value="CD80_C2-set"/>
</dbReference>
<keyword evidence="8" id="KW-1185">Reference proteome</keyword>
<evidence type="ECO:0000256" key="2">
    <source>
        <dbReference type="ARBA" id="ARBA00023136"/>
    </source>
</evidence>
<sequence>ITWLDGTGQEIKTGVTTKKTPMDDGKRFNTESILRFRPRKEHHNKTFTCQAHNRPAKEVMSAFIRLEVRYAPKVAVKIQSGPVIREFDNVRISCRADGNPSEMAYRWFLNDKPIVGDHSTQLILHNVTRKLHDSIVKCEVQNSVGKSEESETLEIS</sequence>
<keyword evidence="5" id="KW-0393">Immunoglobulin domain</keyword>
<evidence type="ECO:0000256" key="4">
    <source>
        <dbReference type="ARBA" id="ARBA00023180"/>
    </source>
</evidence>
<dbReference type="OrthoDB" id="6413693at2759"/>
<dbReference type="PANTHER" id="PTHR11640:SF31">
    <property type="entry name" value="IRREGULAR CHIASM C-ROUGHEST PROTEIN-RELATED"/>
    <property type="match status" value="1"/>
</dbReference>
<keyword evidence="4" id="KW-0325">Glycoprotein</keyword>
<dbReference type="Proteomes" id="UP000708208">
    <property type="component" value="Unassembled WGS sequence"/>
</dbReference>
<organism evidence="7 8">
    <name type="scientific">Allacma fusca</name>
    <dbReference type="NCBI Taxonomy" id="39272"/>
    <lineage>
        <taxon>Eukaryota</taxon>
        <taxon>Metazoa</taxon>
        <taxon>Ecdysozoa</taxon>
        <taxon>Arthropoda</taxon>
        <taxon>Hexapoda</taxon>
        <taxon>Collembola</taxon>
        <taxon>Symphypleona</taxon>
        <taxon>Sminthuridae</taxon>
        <taxon>Allacma</taxon>
    </lineage>
</organism>
<dbReference type="GO" id="GO:0005886">
    <property type="term" value="C:plasma membrane"/>
    <property type="evidence" value="ECO:0007669"/>
    <property type="project" value="TreeGrafter"/>
</dbReference>
<comment type="caution">
    <text evidence="7">The sequence shown here is derived from an EMBL/GenBank/DDBJ whole genome shotgun (WGS) entry which is preliminary data.</text>
</comment>